<organism evidence="1 2">
    <name type="scientific">Exidia glandulosa HHB12029</name>
    <dbReference type="NCBI Taxonomy" id="1314781"/>
    <lineage>
        <taxon>Eukaryota</taxon>
        <taxon>Fungi</taxon>
        <taxon>Dikarya</taxon>
        <taxon>Basidiomycota</taxon>
        <taxon>Agaricomycotina</taxon>
        <taxon>Agaricomycetes</taxon>
        <taxon>Auriculariales</taxon>
        <taxon>Exidiaceae</taxon>
        <taxon>Exidia</taxon>
    </lineage>
</organism>
<name>A0A166MI20_EXIGL</name>
<accession>A0A166MI20</accession>
<protein>
    <recommendedName>
        <fullName evidence="3">F-box domain-containing protein</fullName>
    </recommendedName>
</protein>
<keyword evidence="2" id="KW-1185">Reference proteome</keyword>
<dbReference type="EMBL" id="KV427168">
    <property type="protein sequence ID" value="KZV78056.1"/>
    <property type="molecule type" value="Genomic_DNA"/>
</dbReference>
<reference evidence="1 2" key="1">
    <citation type="journal article" date="2016" name="Mol. Biol. Evol.">
        <title>Comparative Genomics of Early-Diverging Mushroom-Forming Fungi Provides Insights into the Origins of Lignocellulose Decay Capabilities.</title>
        <authorList>
            <person name="Nagy L.G."/>
            <person name="Riley R."/>
            <person name="Tritt A."/>
            <person name="Adam C."/>
            <person name="Daum C."/>
            <person name="Floudas D."/>
            <person name="Sun H."/>
            <person name="Yadav J.S."/>
            <person name="Pangilinan J."/>
            <person name="Larsson K.H."/>
            <person name="Matsuura K."/>
            <person name="Barry K."/>
            <person name="Labutti K."/>
            <person name="Kuo R."/>
            <person name="Ohm R.A."/>
            <person name="Bhattacharya S.S."/>
            <person name="Shirouzu T."/>
            <person name="Yoshinaga Y."/>
            <person name="Martin F.M."/>
            <person name="Grigoriev I.V."/>
            <person name="Hibbett D.S."/>
        </authorList>
    </citation>
    <scope>NUCLEOTIDE SEQUENCE [LARGE SCALE GENOMIC DNA]</scope>
    <source>
        <strain evidence="1 2">HHB12029</strain>
    </source>
</reference>
<evidence type="ECO:0000313" key="1">
    <source>
        <dbReference type="EMBL" id="KZV78056.1"/>
    </source>
</evidence>
<sequence>MSNSKSWKPERLESCVAWQDPESCGGNKADSNKGWKIRPFPAESSYAGPNRDTPLWKSPDNFPEVGKFYWKIPNIRIFPMVLPSDARFEPLRLPRLQIVHSLQISQNLADSVRCNPFRMYAKIEVPYLTDPGLLHRVFDLHDPHYTVFHCWGYAITSLYIQEYDLNDFHLDTDALFYALVAMPSILELLIQIDHLSDLTPESETAPVPFRLRRLVLYPAFRGWPRLIALSSETLRDLALEGHRIEPLEYGSFLNAADAKTLGSVTCLRLFNLFDAAILRACSKLRTLELAAIGDFGDALYGIVLCVEAAPRTLQHLVLRMESSEPSLMLCDIMDLLGSRPPAVAGLRSVTIQPRLDRGT</sequence>
<evidence type="ECO:0000313" key="2">
    <source>
        <dbReference type="Proteomes" id="UP000077266"/>
    </source>
</evidence>
<gene>
    <name evidence="1" type="ORF">EXIGLDRAFT_692764</name>
</gene>
<dbReference type="AlphaFoldDB" id="A0A166MI20"/>
<proteinExistence type="predicted"/>
<dbReference type="Proteomes" id="UP000077266">
    <property type="component" value="Unassembled WGS sequence"/>
</dbReference>
<evidence type="ECO:0008006" key="3">
    <source>
        <dbReference type="Google" id="ProtNLM"/>
    </source>
</evidence>
<dbReference type="InParanoid" id="A0A166MI20"/>